<proteinExistence type="predicted"/>
<dbReference type="NCBIfam" id="NF004079">
    <property type="entry name" value="PRK05584.1"/>
    <property type="match status" value="1"/>
</dbReference>
<dbReference type="GO" id="GO:0008782">
    <property type="term" value="F:adenosylhomocysteine nucleosidase activity"/>
    <property type="evidence" value="ECO:0007669"/>
    <property type="project" value="UniProtKB-EC"/>
</dbReference>
<dbReference type="GO" id="GO:0008930">
    <property type="term" value="F:methylthioadenosine nucleosidase activity"/>
    <property type="evidence" value="ECO:0007669"/>
    <property type="project" value="InterPro"/>
</dbReference>
<dbReference type="CDD" id="cd09008">
    <property type="entry name" value="MTAN"/>
    <property type="match status" value="1"/>
</dbReference>
<sequence length="227" mass="24635">MVWGILGALDEEVALIQQNMEIESATKIYGTTVYTGKVYGQQVVLVCCGIGKVNAAACASVVLREFGADAIINVGIAGAAAPQMNILDVVLSDEVVFHDTCKAMEEYYPFTQTFRADETLLRLAEEACQAVLEEPFHFHVGRIATGDQFVESKAVKDDIVSRTHPLCVEMEGAAVGQIAVMNNKPFLVIRSMSDNAEDNANDLYDNFIELAAGHSAAIILEMLKKSK</sequence>
<dbReference type="EC" id="3.2.2.9" evidence="2"/>
<dbReference type="SUPFAM" id="SSF53167">
    <property type="entry name" value="Purine and uridine phosphorylases"/>
    <property type="match status" value="1"/>
</dbReference>
<dbReference type="PANTHER" id="PTHR46832">
    <property type="entry name" value="5'-METHYLTHIOADENOSINE/S-ADENOSYLHOMOCYSTEINE NUCLEOSIDASE"/>
    <property type="match status" value="1"/>
</dbReference>
<dbReference type="InterPro" id="IPR035994">
    <property type="entry name" value="Nucleoside_phosphorylase_sf"/>
</dbReference>
<dbReference type="InterPro" id="IPR000845">
    <property type="entry name" value="Nucleoside_phosphorylase_d"/>
</dbReference>
<feature type="domain" description="Nucleoside phosphorylase" evidence="6">
    <location>
        <begin position="4"/>
        <end position="224"/>
    </location>
</feature>
<comment type="pathway">
    <text evidence="1">Amino-acid biosynthesis; L-methionine biosynthesis via salvage pathway; S-methyl-5-thio-alpha-D-ribose 1-phosphate from S-methyl-5'-thioadenosine (hydrolase route): step 1/2.</text>
</comment>
<reference evidence="7" key="1">
    <citation type="submission" date="2019-11" db="EMBL/GenBank/DDBJ databases">
        <authorList>
            <person name="Feng L."/>
        </authorList>
    </citation>
    <scope>NUCLEOTIDE SEQUENCE</scope>
    <source>
        <strain evidence="7">AundefinedLFYP135</strain>
    </source>
</reference>
<evidence type="ECO:0000256" key="4">
    <source>
        <dbReference type="ARBA" id="ARBA00022801"/>
    </source>
</evidence>
<dbReference type="UniPathway" id="UPA00904">
    <property type="reaction ID" value="UER00871"/>
</dbReference>
<evidence type="ECO:0000256" key="1">
    <source>
        <dbReference type="ARBA" id="ARBA00004945"/>
    </source>
</evidence>
<gene>
    <name evidence="7" type="primary">mtnN</name>
    <name evidence="7" type="ORF">AULFYP135_00136</name>
</gene>
<dbReference type="InterPro" id="IPR010049">
    <property type="entry name" value="MTA_SAH_Nsdase"/>
</dbReference>
<evidence type="ECO:0000313" key="7">
    <source>
        <dbReference type="EMBL" id="VYS74353.1"/>
    </source>
</evidence>
<dbReference type="EMBL" id="CACRSL010000003">
    <property type="protein sequence ID" value="VYS74353.1"/>
    <property type="molecule type" value="Genomic_DNA"/>
</dbReference>
<dbReference type="NCBIfam" id="TIGR01704">
    <property type="entry name" value="MTA_SAH-Nsdase"/>
    <property type="match status" value="1"/>
</dbReference>
<dbReference type="GO" id="GO:0009164">
    <property type="term" value="P:nucleoside catabolic process"/>
    <property type="evidence" value="ECO:0007669"/>
    <property type="project" value="InterPro"/>
</dbReference>
<name>A0A6N2R088_9FIRM</name>
<dbReference type="Gene3D" id="3.40.50.1580">
    <property type="entry name" value="Nucleoside phosphorylase domain"/>
    <property type="match status" value="1"/>
</dbReference>
<dbReference type="GO" id="GO:0019284">
    <property type="term" value="P:L-methionine salvage from S-adenosylmethionine"/>
    <property type="evidence" value="ECO:0007669"/>
    <property type="project" value="TreeGrafter"/>
</dbReference>
<keyword evidence="5" id="KW-0486">Methionine biosynthesis</keyword>
<dbReference type="Pfam" id="PF01048">
    <property type="entry name" value="PNP_UDP_1"/>
    <property type="match status" value="1"/>
</dbReference>
<keyword evidence="3" id="KW-0028">Amino-acid biosynthesis</keyword>
<evidence type="ECO:0000256" key="3">
    <source>
        <dbReference type="ARBA" id="ARBA00022605"/>
    </source>
</evidence>
<dbReference type="GO" id="GO:0019509">
    <property type="term" value="P:L-methionine salvage from methylthioadenosine"/>
    <property type="evidence" value="ECO:0007669"/>
    <property type="project" value="UniProtKB-UniPathway"/>
</dbReference>
<protein>
    <recommendedName>
        <fullName evidence="2">adenosylhomocysteine nucleosidase</fullName>
        <ecNumber evidence="2">3.2.2.9</ecNumber>
    </recommendedName>
</protein>
<evidence type="ECO:0000259" key="6">
    <source>
        <dbReference type="Pfam" id="PF01048"/>
    </source>
</evidence>
<dbReference type="GO" id="GO:0005829">
    <property type="term" value="C:cytosol"/>
    <property type="evidence" value="ECO:0007669"/>
    <property type="project" value="TreeGrafter"/>
</dbReference>
<dbReference type="PANTHER" id="PTHR46832:SF1">
    <property type="entry name" value="5'-METHYLTHIOADENOSINE_S-ADENOSYLHOMOCYSTEINE NUCLEOSIDASE"/>
    <property type="match status" value="1"/>
</dbReference>
<keyword evidence="7" id="KW-0326">Glycosidase</keyword>
<accession>A0A6N2R088</accession>
<evidence type="ECO:0000256" key="2">
    <source>
        <dbReference type="ARBA" id="ARBA00011974"/>
    </source>
</evidence>
<evidence type="ECO:0000256" key="5">
    <source>
        <dbReference type="ARBA" id="ARBA00023167"/>
    </source>
</evidence>
<organism evidence="7">
    <name type="scientific">uncultured Anaerotruncus sp</name>
    <dbReference type="NCBI Taxonomy" id="905011"/>
    <lineage>
        <taxon>Bacteria</taxon>
        <taxon>Bacillati</taxon>
        <taxon>Bacillota</taxon>
        <taxon>Clostridia</taxon>
        <taxon>Eubacteriales</taxon>
        <taxon>Oscillospiraceae</taxon>
        <taxon>Anaerotruncus</taxon>
        <taxon>environmental samples</taxon>
    </lineage>
</organism>
<keyword evidence="4 7" id="KW-0378">Hydrolase</keyword>
<dbReference type="AlphaFoldDB" id="A0A6N2R088"/>